<keyword evidence="3" id="KW-1185">Reference proteome</keyword>
<feature type="signal peptide" evidence="1">
    <location>
        <begin position="1"/>
        <end position="18"/>
    </location>
</feature>
<feature type="chain" id="PRO_5020415801" evidence="1">
    <location>
        <begin position="19"/>
        <end position="61"/>
    </location>
</feature>
<proteinExistence type="predicted"/>
<dbReference type="Gramene" id="TKV99043">
    <property type="protein sequence ID" value="TKV99043"/>
    <property type="gene ID" value="SEVIR_8G013825v2"/>
</dbReference>
<keyword evidence="1" id="KW-0732">Signal</keyword>
<dbReference type="Proteomes" id="UP000298652">
    <property type="component" value="Chromosome 8"/>
</dbReference>
<evidence type="ECO:0000313" key="2">
    <source>
        <dbReference type="EMBL" id="TKV99043.1"/>
    </source>
</evidence>
<sequence>MISLISLLVSGHFGISVSCSFSSSKSCEGERSVLNEQLERSAYLVTYRRHVCGCPEGISKL</sequence>
<dbReference type="EMBL" id="CM016559">
    <property type="protein sequence ID" value="TKV99043.1"/>
    <property type="molecule type" value="Genomic_DNA"/>
</dbReference>
<organism evidence="2 3">
    <name type="scientific">Setaria viridis</name>
    <name type="common">Green bristlegrass</name>
    <name type="synonym">Setaria italica subsp. viridis</name>
    <dbReference type="NCBI Taxonomy" id="4556"/>
    <lineage>
        <taxon>Eukaryota</taxon>
        <taxon>Viridiplantae</taxon>
        <taxon>Streptophyta</taxon>
        <taxon>Embryophyta</taxon>
        <taxon>Tracheophyta</taxon>
        <taxon>Spermatophyta</taxon>
        <taxon>Magnoliopsida</taxon>
        <taxon>Liliopsida</taxon>
        <taxon>Poales</taxon>
        <taxon>Poaceae</taxon>
        <taxon>PACMAD clade</taxon>
        <taxon>Panicoideae</taxon>
        <taxon>Panicodae</taxon>
        <taxon>Paniceae</taxon>
        <taxon>Cenchrinae</taxon>
        <taxon>Setaria</taxon>
    </lineage>
</organism>
<reference evidence="2" key="1">
    <citation type="submission" date="2019-03" db="EMBL/GenBank/DDBJ databases">
        <title>WGS assembly of Setaria viridis.</title>
        <authorList>
            <person name="Huang P."/>
            <person name="Jenkins J."/>
            <person name="Grimwood J."/>
            <person name="Barry K."/>
            <person name="Healey A."/>
            <person name="Mamidi S."/>
            <person name="Sreedasyam A."/>
            <person name="Shu S."/>
            <person name="Feldman M."/>
            <person name="Wu J."/>
            <person name="Yu Y."/>
            <person name="Chen C."/>
            <person name="Johnson J."/>
            <person name="Rokhsar D."/>
            <person name="Baxter I."/>
            <person name="Schmutz J."/>
            <person name="Brutnell T."/>
            <person name="Kellogg E."/>
        </authorList>
    </citation>
    <scope>NUCLEOTIDE SEQUENCE [LARGE SCALE GENOMIC DNA]</scope>
</reference>
<protein>
    <submittedName>
        <fullName evidence="2">Uncharacterized protein</fullName>
    </submittedName>
</protein>
<gene>
    <name evidence="2" type="ORF">SEVIR_8G013825v2</name>
</gene>
<dbReference type="AlphaFoldDB" id="A0A4U6TDI1"/>
<name>A0A4U6TDI1_SETVI</name>
<evidence type="ECO:0000256" key="1">
    <source>
        <dbReference type="SAM" id="SignalP"/>
    </source>
</evidence>
<evidence type="ECO:0000313" key="3">
    <source>
        <dbReference type="Proteomes" id="UP000298652"/>
    </source>
</evidence>
<accession>A0A4U6TDI1</accession>